<dbReference type="EMBL" id="VSWD01000005">
    <property type="protein sequence ID" value="KAK3101739.1"/>
    <property type="molecule type" value="Genomic_DNA"/>
</dbReference>
<evidence type="ECO:0000259" key="3">
    <source>
        <dbReference type="Pfam" id="PF02225"/>
    </source>
</evidence>
<dbReference type="SUPFAM" id="SSF53187">
    <property type="entry name" value="Zn-dependent exopeptidases"/>
    <property type="match status" value="2"/>
</dbReference>
<dbReference type="SUPFAM" id="SSF52025">
    <property type="entry name" value="PA domain"/>
    <property type="match status" value="2"/>
</dbReference>
<sequence>MDTHQYRRVAIIALIAILCFVIGVLIGYFSMKKEHLKYCKDENKKSSYPANFKFLNRGADMSISKKIPGLVSRERLDETLRFLTDKPRKAGTENQAEVTKFVHNTFLRHGFDSERVAYNVLLSYPRPGVNTTVTLLDEKDNELLKTSPIEEDLENINNDDESFKAYNGYSPSGDVEGDLIYAEYGRKRDFEKLKENGIDVTGKIVIIKYGKIFRGNKVDFAARAGAVGVILFSDPGDYGVCCEGTDPYPKSGFLPLTGMQRGNIVLQKGDQTTPGYPSTKYAYRLNEVELKERLPSIPSQPIAAKDAFKLIRELKGQEIVQDSLGRFNLSFPHGTGLKLGRRVKLVVKSIDEMRKIENVIGTIKGSIEPDRYVIFGGHKDAWVYGAADPMSGSNTLLEVSRVIGELVNQGYHFFMLFIMSSPFLNAGWKPRRSIIICSWDAEEYGLVGSYEWVEAADPDGNYDSVYDKWLVEENGTIKAKTMGGGSDFVPFLAVNGIPTMYPKFYGLSMDNKGQEWTSRSTPLYHSRYETYNLLKMIDPEMKFSAAISTILVEVLRQLADSLILPFDLQAFLEDLKDSVKIVLDTVYIQNSAIDEKYKDGLQKGIERVEESIAKFENHIVAIDTDNPLAIRRINDKLVGLEKVFLDGNGLPDRPWFKHLLRSPSSINYYGGSSFPGIGALYDVYSKNKTETNRRQLEKHLSDEYSNDADSAKFDNLNKGPDNSISKKIPGLVSRQRLDETLRFLTEKPRYAGTENQADVTNFVHNTFLKHGFYSEKVSYNVLLSYPLPAANTTITLLDDNGNELYQTSPYEEDVEGLNADNNNDSFKAFNAFSPSGVVEGDLIYAGYARKSDFEKLKDNGVDVTGKIVIAKYGKIFRGNKVDSAAKAGAVGVILYSDPADYGVCCEGINPYPESAYLPLTGIQRGNDILKKGDQTTPGYPSTKYAYRMYEDELKVRLPSIPSQPIAANDAFRIIRYVIFGGHKDAYVYGAADPMSGTNVLLEVSRVIGELIKQGWRPRRSIIICSWDAEEYGLMGSYEWVEVFKTAFFIDTKTIQVNYLNLMQTYQRVC</sequence>
<dbReference type="PANTHER" id="PTHR10404:SF77">
    <property type="entry name" value="GLUTAMATE CARBOXYPEPTIDASE 2 HOMOLOG"/>
    <property type="match status" value="1"/>
</dbReference>
<proteinExistence type="inferred from homology"/>
<keyword evidence="7" id="KW-1185">Reference proteome</keyword>
<dbReference type="FunFam" id="3.50.30.30:FF:000045">
    <property type="entry name" value="Predicted protein"/>
    <property type="match status" value="1"/>
</dbReference>
<dbReference type="FunFam" id="3.40.630.10:FF:000101">
    <property type="entry name" value="N-acetylated alpha-linked acidic dipeptidase like 1"/>
    <property type="match status" value="2"/>
</dbReference>
<evidence type="ECO:0000259" key="5">
    <source>
        <dbReference type="Pfam" id="PF04389"/>
    </source>
</evidence>
<dbReference type="PANTHER" id="PTHR10404">
    <property type="entry name" value="N-ACETYLATED-ALPHA-LINKED ACIDIC DIPEPTIDASE"/>
    <property type="match status" value="1"/>
</dbReference>
<dbReference type="InterPro" id="IPR003137">
    <property type="entry name" value="PA_domain"/>
</dbReference>
<evidence type="ECO:0000313" key="6">
    <source>
        <dbReference type="EMBL" id="KAK3101739.1"/>
    </source>
</evidence>
<dbReference type="InterPro" id="IPR036757">
    <property type="entry name" value="TFR-like_dimer_dom_sf"/>
</dbReference>
<keyword evidence="2" id="KW-0472">Membrane</keyword>
<dbReference type="AlphaFoldDB" id="A0AA88YMN2"/>
<dbReference type="InterPro" id="IPR046450">
    <property type="entry name" value="PA_dom_sf"/>
</dbReference>
<dbReference type="Pfam" id="PF04389">
    <property type="entry name" value="Peptidase_M28"/>
    <property type="match status" value="2"/>
</dbReference>
<evidence type="ECO:0000259" key="4">
    <source>
        <dbReference type="Pfam" id="PF04253"/>
    </source>
</evidence>
<dbReference type="InterPro" id="IPR007365">
    <property type="entry name" value="TFR-like_dimer_dom"/>
</dbReference>
<dbReference type="Gene3D" id="3.40.630.10">
    <property type="entry name" value="Zn peptidases"/>
    <property type="match status" value="1"/>
</dbReference>
<dbReference type="SUPFAM" id="SSF47672">
    <property type="entry name" value="Transferrin receptor-like dimerisation domain"/>
    <property type="match status" value="1"/>
</dbReference>
<dbReference type="Pfam" id="PF04253">
    <property type="entry name" value="TFR_dimer"/>
    <property type="match status" value="1"/>
</dbReference>
<name>A0AA88YMN2_PINIB</name>
<keyword evidence="2" id="KW-1133">Transmembrane helix</keyword>
<evidence type="ECO:0000313" key="7">
    <source>
        <dbReference type="Proteomes" id="UP001186944"/>
    </source>
</evidence>
<evidence type="ECO:0000256" key="2">
    <source>
        <dbReference type="SAM" id="Phobius"/>
    </source>
</evidence>
<dbReference type="InterPro" id="IPR039373">
    <property type="entry name" value="Peptidase_M28B"/>
</dbReference>
<evidence type="ECO:0000256" key="1">
    <source>
        <dbReference type="ARBA" id="ARBA00005634"/>
    </source>
</evidence>
<dbReference type="GO" id="GO:0004180">
    <property type="term" value="F:carboxypeptidase activity"/>
    <property type="evidence" value="ECO:0007669"/>
    <property type="project" value="TreeGrafter"/>
</dbReference>
<dbReference type="Pfam" id="PF02225">
    <property type="entry name" value="PA"/>
    <property type="match status" value="2"/>
</dbReference>
<protein>
    <submittedName>
        <fullName evidence="6">Uncharacterized protein</fullName>
    </submittedName>
</protein>
<accession>A0AA88YMN2</accession>
<feature type="domain" description="Peptidase M28" evidence="5">
    <location>
        <begin position="358"/>
        <end position="458"/>
    </location>
</feature>
<dbReference type="Gene3D" id="3.50.30.30">
    <property type="match status" value="2"/>
</dbReference>
<feature type="domain" description="Peptidase M28" evidence="5">
    <location>
        <begin position="975"/>
        <end position="1055"/>
    </location>
</feature>
<feature type="domain" description="PA" evidence="3">
    <location>
        <begin position="175"/>
        <end position="262"/>
    </location>
</feature>
<gene>
    <name evidence="6" type="ORF">FSP39_005989</name>
</gene>
<feature type="domain" description="PA" evidence="3">
    <location>
        <begin position="838"/>
        <end position="925"/>
    </location>
</feature>
<dbReference type="Proteomes" id="UP001186944">
    <property type="component" value="Unassembled WGS sequence"/>
</dbReference>
<reference evidence="6" key="1">
    <citation type="submission" date="2019-08" db="EMBL/GenBank/DDBJ databases">
        <title>The improved chromosome-level genome for the pearl oyster Pinctada fucata martensii using PacBio sequencing and Hi-C.</title>
        <authorList>
            <person name="Zheng Z."/>
        </authorList>
    </citation>
    <scope>NUCLEOTIDE SEQUENCE</scope>
    <source>
        <strain evidence="6">ZZ-2019</strain>
        <tissue evidence="6">Adductor muscle</tissue>
    </source>
</reference>
<comment type="similarity">
    <text evidence="1">Belongs to the peptidase M28 family. M28B subfamily.</text>
</comment>
<dbReference type="Gene3D" id="1.20.930.40">
    <property type="entry name" value="Transferrin receptor-like, dimerisation domain"/>
    <property type="match status" value="1"/>
</dbReference>
<feature type="domain" description="Transferrin receptor-like dimerisation" evidence="4">
    <location>
        <begin position="600"/>
        <end position="682"/>
    </location>
</feature>
<organism evidence="6 7">
    <name type="scientific">Pinctada imbricata</name>
    <name type="common">Atlantic pearl-oyster</name>
    <name type="synonym">Pinctada martensii</name>
    <dbReference type="NCBI Taxonomy" id="66713"/>
    <lineage>
        <taxon>Eukaryota</taxon>
        <taxon>Metazoa</taxon>
        <taxon>Spiralia</taxon>
        <taxon>Lophotrochozoa</taxon>
        <taxon>Mollusca</taxon>
        <taxon>Bivalvia</taxon>
        <taxon>Autobranchia</taxon>
        <taxon>Pteriomorphia</taxon>
        <taxon>Pterioida</taxon>
        <taxon>Pterioidea</taxon>
        <taxon>Pteriidae</taxon>
        <taxon>Pinctada</taxon>
    </lineage>
</organism>
<dbReference type="InterPro" id="IPR007484">
    <property type="entry name" value="Peptidase_M28"/>
</dbReference>
<comment type="caution">
    <text evidence="6">The sequence shown here is derived from an EMBL/GenBank/DDBJ whole genome shotgun (WGS) entry which is preliminary data.</text>
</comment>
<keyword evidence="2" id="KW-0812">Transmembrane</keyword>
<dbReference type="CDD" id="cd02121">
    <property type="entry name" value="PA_GCPII_like"/>
    <property type="match status" value="2"/>
</dbReference>
<feature type="transmembrane region" description="Helical" evidence="2">
    <location>
        <begin position="9"/>
        <end position="31"/>
    </location>
</feature>